<sequence length="125" mass="13021">MVKSQETDEVIGCVGYSLTEAHWVSLGGRLDVLATLAMSFAGGTVDLNSSLPPLTTSPSASGRLASMAQDVTKLNGDQAESPPRHMGIQTASCRGSGTHKKEQSEADAEAEAEETPTVPHAPIDE</sequence>
<gene>
    <name evidence="2" type="ORF">PCL_10559</name>
</gene>
<dbReference type="EMBL" id="LCWV01000006">
    <property type="protein sequence ID" value="PWI71936.1"/>
    <property type="molecule type" value="Genomic_DNA"/>
</dbReference>
<comment type="caution">
    <text evidence="2">The sequence shown here is derived from an EMBL/GenBank/DDBJ whole genome shotgun (WGS) entry which is preliminary data.</text>
</comment>
<evidence type="ECO:0000313" key="3">
    <source>
        <dbReference type="Proteomes" id="UP000245956"/>
    </source>
</evidence>
<proteinExistence type="predicted"/>
<feature type="compositionally biased region" description="Acidic residues" evidence="1">
    <location>
        <begin position="105"/>
        <end position="114"/>
    </location>
</feature>
<evidence type="ECO:0000256" key="1">
    <source>
        <dbReference type="SAM" id="MobiDB-lite"/>
    </source>
</evidence>
<feature type="region of interest" description="Disordered" evidence="1">
    <location>
        <begin position="75"/>
        <end position="125"/>
    </location>
</feature>
<organism evidence="2 3">
    <name type="scientific">Purpureocillium lilacinum</name>
    <name type="common">Paecilomyces lilacinus</name>
    <dbReference type="NCBI Taxonomy" id="33203"/>
    <lineage>
        <taxon>Eukaryota</taxon>
        <taxon>Fungi</taxon>
        <taxon>Dikarya</taxon>
        <taxon>Ascomycota</taxon>
        <taxon>Pezizomycotina</taxon>
        <taxon>Sordariomycetes</taxon>
        <taxon>Hypocreomycetidae</taxon>
        <taxon>Hypocreales</taxon>
        <taxon>Ophiocordycipitaceae</taxon>
        <taxon>Purpureocillium</taxon>
    </lineage>
</organism>
<reference evidence="2 3" key="1">
    <citation type="journal article" date="2016" name="Front. Microbiol.">
        <title>Genome and transcriptome sequences reveal the specific parasitism of the nematophagous Purpureocillium lilacinum 36-1.</title>
        <authorList>
            <person name="Xie J."/>
            <person name="Li S."/>
            <person name="Mo C."/>
            <person name="Xiao X."/>
            <person name="Peng D."/>
            <person name="Wang G."/>
            <person name="Xiao Y."/>
        </authorList>
    </citation>
    <scope>NUCLEOTIDE SEQUENCE [LARGE SCALE GENOMIC DNA]</scope>
    <source>
        <strain evidence="2 3">36-1</strain>
    </source>
</reference>
<name>A0A2U3EBQ0_PURLI</name>
<accession>A0A2U3EBQ0</accession>
<protein>
    <submittedName>
        <fullName evidence="2">Uncharacterized protein</fullName>
    </submittedName>
</protein>
<dbReference type="Proteomes" id="UP000245956">
    <property type="component" value="Unassembled WGS sequence"/>
</dbReference>
<evidence type="ECO:0000313" key="2">
    <source>
        <dbReference type="EMBL" id="PWI71936.1"/>
    </source>
</evidence>
<dbReference type="AlphaFoldDB" id="A0A2U3EBQ0"/>